<dbReference type="EMBL" id="WBNI01011371">
    <property type="protein sequence ID" value="NXD74792.1"/>
    <property type="molecule type" value="Genomic_DNA"/>
</dbReference>
<dbReference type="InterPro" id="IPR001969">
    <property type="entry name" value="Aspartic_peptidase_AS"/>
</dbReference>
<keyword evidence="1" id="KW-0645">Protease</keyword>
<dbReference type="Pfam" id="PF00077">
    <property type="entry name" value="RVP"/>
    <property type="match status" value="1"/>
</dbReference>
<dbReference type="Gene3D" id="2.40.70.10">
    <property type="entry name" value="Acid Proteases"/>
    <property type="match status" value="1"/>
</dbReference>
<dbReference type="InterPro" id="IPR029054">
    <property type="entry name" value="dUTPase-like"/>
</dbReference>
<dbReference type="InterPro" id="IPR036157">
    <property type="entry name" value="dUTPase-like_sf"/>
</dbReference>
<organism evidence="5 6">
    <name type="scientific">Eolophus roseicapilla</name>
    <name type="common">Galah cockatoo</name>
    <name type="synonym">Cacatua roseicapilla</name>
    <dbReference type="NCBI Taxonomy" id="176039"/>
    <lineage>
        <taxon>Eukaryota</taxon>
        <taxon>Metazoa</taxon>
        <taxon>Chordata</taxon>
        <taxon>Craniata</taxon>
        <taxon>Vertebrata</taxon>
        <taxon>Euteleostomi</taxon>
        <taxon>Archelosauria</taxon>
        <taxon>Archosauria</taxon>
        <taxon>Dinosauria</taxon>
        <taxon>Saurischia</taxon>
        <taxon>Theropoda</taxon>
        <taxon>Coelurosauria</taxon>
        <taxon>Aves</taxon>
        <taxon>Neognathae</taxon>
        <taxon>Neoaves</taxon>
        <taxon>Telluraves</taxon>
        <taxon>Australaves</taxon>
        <taxon>Psittaciformes</taxon>
        <taxon>Cacatuidae</taxon>
        <taxon>Eolophus</taxon>
    </lineage>
</organism>
<sequence>LLSLSSPTGKLQAERDWRPRPDTNCCRDISATSCLQPATAGSLGLDLAAAVKTTLMTTHPVRIPTGIYGPIEIKGQIYGGLLLGRSSVSIMGLFVLPGVIDADYTGEIQIMAYTLYPPITVEAGQRIAQFIPLPQTTKGIQTLMQGPRNNQGFGSSGIAMLTMDLNSRPKKKITLKYAEQSVELWGLLDTGADTSIVSPEYWPSNWPSRQTMDAVTGVGGYTLAKRTPPIQVIIDEQTLVTVLSVVPLPPTVQCLIGRDILVQLGVVL</sequence>
<dbReference type="InterPro" id="IPR051592">
    <property type="entry name" value="HERV-K_Pro_peptidase_A2"/>
</dbReference>
<dbReference type="Gene3D" id="2.70.40.10">
    <property type="match status" value="1"/>
</dbReference>
<protein>
    <submittedName>
        <fullName evidence="5">POK9 protein</fullName>
    </submittedName>
</protein>
<feature type="non-terminal residue" evidence="5">
    <location>
        <position position="268"/>
    </location>
</feature>
<name>A0A851YDT7_EOLRO</name>
<dbReference type="SUPFAM" id="SSF50630">
    <property type="entry name" value="Acid proteases"/>
    <property type="match status" value="1"/>
</dbReference>
<dbReference type="Pfam" id="PF00692">
    <property type="entry name" value="dUTPase"/>
    <property type="match status" value="1"/>
</dbReference>
<dbReference type="InterPro" id="IPR018061">
    <property type="entry name" value="Retropepsins"/>
</dbReference>
<evidence type="ECO:0000259" key="4">
    <source>
        <dbReference type="PROSITE" id="PS50175"/>
    </source>
</evidence>
<feature type="non-terminal residue" evidence="5">
    <location>
        <position position="1"/>
    </location>
</feature>
<keyword evidence="2" id="KW-0064">Aspartyl protease</keyword>
<feature type="domain" description="Peptidase A2" evidence="4">
    <location>
        <begin position="184"/>
        <end position="260"/>
    </location>
</feature>
<keyword evidence="3" id="KW-0378">Hydrolase</keyword>
<dbReference type="PROSITE" id="PS50175">
    <property type="entry name" value="ASP_PROT_RETROV"/>
    <property type="match status" value="1"/>
</dbReference>
<evidence type="ECO:0000313" key="6">
    <source>
        <dbReference type="Proteomes" id="UP000637704"/>
    </source>
</evidence>
<dbReference type="CDD" id="cd05482">
    <property type="entry name" value="HIV_retropepsin_like"/>
    <property type="match status" value="1"/>
</dbReference>
<dbReference type="PANTHER" id="PTHR19422">
    <property type="entry name" value="GAG RETROVIRAL POLYPROTEIN"/>
    <property type="match status" value="1"/>
</dbReference>
<accession>A0A851YDT7</accession>
<comment type="caution">
    <text evidence="5">The sequence shown here is derived from an EMBL/GenBank/DDBJ whole genome shotgun (WGS) entry which is preliminary data.</text>
</comment>
<dbReference type="AlphaFoldDB" id="A0A851YDT7"/>
<dbReference type="CDD" id="cd07557">
    <property type="entry name" value="trimeric_dUTPase"/>
    <property type="match status" value="1"/>
</dbReference>
<dbReference type="GO" id="GO:0004190">
    <property type="term" value="F:aspartic-type endopeptidase activity"/>
    <property type="evidence" value="ECO:0007669"/>
    <property type="project" value="UniProtKB-KW"/>
</dbReference>
<dbReference type="PANTHER" id="PTHR19422:SF123">
    <property type="entry name" value="RT1 CLASS I, LOCUS CE15"/>
    <property type="match status" value="1"/>
</dbReference>
<dbReference type="InterPro" id="IPR034170">
    <property type="entry name" value="Retropepsin-like_cat_dom"/>
</dbReference>
<keyword evidence="6" id="KW-1185">Reference proteome</keyword>
<evidence type="ECO:0000256" key="2">
    <source>
        <dbReference type="ARBA" id="ARBA00022750"/>
    </source>
</evidence>
<dbReference type="InterPro" id="IPR033704">
    <property type="entry name" value="dUTPase_trimeric"/>
</dbReference>
<proteinExistence type="predicted"/>
<evidence type="ECO:0000256" key="1">
    <source>
        <dbReference type="ARBA" id="ARBA00022670"/>
    </source>
</evidence>
<gene>
    <name evidence="5" type="primary">Ervk9_2</name>
    <name evidence="5" type="ORF">EOLROS_R09891</name>
</gene>
<reference evidence="5" key="1">
    <citation type="submission" date="2019-09" db="EMBL/GenBank/DDBJ databases">
        <title>Bird 10,000 Genomes (B10K) Project - Family phase.</title>
        <authorList>
            <person name="Zhang G."/>
        </authorList>
    </citation>
    <scope>NUCLEOTIDE SEQUENCE</scope>
    <source>
        <strain evidence="5">B10K-DU-025-06</strain>
        <tissue evidence="5">Mixed tissue sample</tissue>
    </source>
</reference>
<dbReference type="InterPro" id="IPR001995">
    <property type="entry name" value="Peptidase_A2_cat"/>
</dbReference>
<evidence type="ECO:0000256" key="3">
    <source>
        <dbReference type="ARBA" id="ARBA00022801"/>
    </source>
</evidence>
<dbReference type="InterPro" id="IPR021109">
    <property type="entry name" value="Peptidase_aspartic_dom_sf"/>
</dbReference>
<dbReference type="SUPFAM" id="SSF51283">
    <property type="entry name" value="dUTPase-like"/>
    <property type="match status" value="1"/>
</dbReference>
<dbReference type="Proteomes" id="UP000637704">
    <property type="component" value="Unassembled WGS sequence"/>
</dbReference>
<evidence type="ECO:0000313" key="5">
    <source>
        <dbReference type="EMBL" id="NXD74792.1"/>
    </source>
</evidence>
<dbReference type="GO" id="GO:0006508">
    <property type="term" value="P:proteolysis"/>
    <property type="evidence" value="ECO:0007669"/>
    <property type="project" value="UniProtKB-KW"/>
</dbReference>
<dbReference type="PROSITE" id="PS00141">
    <property type="entry name" value="ASP_PROTEASE"/>
    <property type="match status" value="1"/>
</dbReference>